<keyword evidence="2" id="KW-0732">Signal</keyword>
<proteinExistence type="predicted"/>
<protein>
    <recommendedName>
        <fullName evidence="5">Lipoprotein</fullName>
    </recommendedName>
</protein>
<dbReference type="EMBL" id="VAWE01000001">
    <property type="protein sequence ID" value="TLQ43923.1"/>
    <property type="molecule type" value="Genomic_DNA"/>
</dbReference>
<evidence type="ECO:0000313" key="4">
    <source>
        <dbReference type="Proteomes" id="UP000305921"/>
    </source>
</evidence>
<gene>
    <name evidence="3" type="ORF">FEF34_12955</name>
</gene>
<feature type="signal peptide" evidence="2">
    <location>
        <begin position="1"/>
        <end position="28"/>
    </location>
</feature>
<dbReference type="AlphaFoldDB" id="A0A5R9E7C2"/>
<dbReference type="Proteomes" id="UP000305921">
    <property type="component" value="Unassembled WGS sequence"/>
</dbReference>
<feature type="region of interest" description="Disordered" evidence="1">
    <location>
        <begin position="238"/>
        <end position="259"/>
    </location>
</feature>
<keyword evidence="4" id="KW-1185">Reference proteome</keyword>
<dbReference type="OrthoDB" id="4312411at2"/>
<evidence type="ECO:0000256" key="1">
    <source>
        <dbReference type="SAM" id="MobiDB-lite"/>
    </source>
</evidence>
<accession>A0A5R9E7C2</accession>
<name>A0A5R9E7C2_9ACTN</name>
<evidence type="ECO:0000313" key="3">
    <source>
        <dbReference type="EMBL" id="TLQ43923.1"/>
    </source>
</evidence>
<reference evidence="3 4" key="1">
    <citation type="submission" date="2019-05" db="EMBL/GenBank/DDBJ databases">
        <title>Streptomyces marianii sp. nov., a novel marine actinomycete from southern coast of India.</title>
        <authorList>
            <person name="Iniyan A.M."/>
            <person name="Wink J."/>
            <person name="Ramprasad E."/>
            <person name="Ramana C.V."/>
            <person name="Bunk B."/>
            <person name="Sproer C."/>
            <person name="Joseph F.-J.R.S."/>
            <person name="Vincent S.G.P."/>
        </authorList>
    </citation>
    <scope>NUCLEOTIDE SEQUENCE [LARGE SCALE GENOMIC DNA]</scope>
    <source>
        <strain evidence="3 4">ICN19</strain>
    </source>
</reference>
<evidence type="ECO:0000256" key="2">
    <source>
        <dbReference type="SAM" id="SignalP"/>
    </source>
</evidence>
<sequence>MTALPPGPAAPVRRAALPLALCAALATALTGCGEDPDAGTNGVGKLEATAIEKKAKAAADAADAVRVAGTLVSKGGTYKLNMRLKKSGGVGSVTSKNSTFELLRIEDALFLKADAGFWVHADSDGKGDDAEPGEEDVAAAEKLDDKYVKVPEDDPAYKQLRGFTDMNVLLDGLLGLHGKLSKGDRATIGGVRTIEIMGGEGNGGTLAVSLEGKPYPVQLDRAGDAGILTLGEWGQDFPLEAPDKDETVDYGRQLPRAND</sequence>
<organism evidence="3 4">
    <name type="scientific">Streptomyces marianii</name>
    <dbReference type="NCBI Taxonomy" id="1817406"/>
    <lineage>
        <taxon>Bacteria</taxon>
        <taxon>Bacillati</taxon>
        <taxon>Actinomycetota</taxon>
        <taxon>Actinomycetes</taxon>
        <taxon>Kitasatosporales</taxon>
        <taxon>Streptomycetaceae</taxon>
        <taxon>Streptomyces</taxon>
    </lineage>
</organism>
<comment type="caution">
    <text evidence="3">The sequence shown here is derived from an EMBL/GenBank/DDBJ whole genome shotgun (WGS) entry which is preliminary data.</text>
</comment>
<evidence type="ECO:0008006" key="5">
    <source>
        <dbReference type="Google" id="ProtNLM"/>
    </source>
</evidence>
<dbReference type="RefSeq" id="WP_138053331.1">
    <property type="nucleotide sequence ID" value="NZ_VAWE01000001.1"/>
</dbReference>
<feature type="chain" id="PRO_5039472972" description="Lipoprotein" evidence="2">
    <location>
        <begin position="29"/>
        <end position="259"/>
    </location>
</feature>